<gene>
    <name evidence="1" type="ORF">S06H3_04035</name>
</gene>
<dbReference type="AlphaFoldDB" id="X1LMR7"/>
<organism evidence="1">
    <name type="scientific">marine sediment metagenome</name>
    <dbReference type="NCBI Taxonomy" id="412755"/>
    <lineage>
        <taxon>unclassified sequences</taxon>
        <taxon>metagenomes</taxon>
        <taxon>ecological metagenomes</taxon>
    </lineage>
</organism>
<reference evidence="1" key="1">
    <citation type="journal article" date="2014" name="Front. Microbiol.">
        <title>High frequency of phylogenetically diverse reductive dehalogenase-homologous genes in deep subseafloor sedimentary metagenomes.</title>
        <authorList>
            <person name="Kawai M."/>
            <person name="Futagami T."/>
            <person name="Toyoda A."/>
            <person name="Takaki Y."/>
            <person name="Nishi S."/>
            <person name="Hori S."/>
            <person name="Arai W."/>
            <person name="Tsubouchi T."/>
            <person name="Morono Y."/>
            <person name="Uchiyama I."/>
            <person name="Ito T."/>
            <person name="Fujiyama A."/>
            <person name="Inagaki F."/>
            <person name="Takami H."/>
        </authorList>
    </citation>
    <scope>NUCLEOTIDE SEQUENCE</scope>
    <source>
        <strain evidence="1">Expedition CK06-06</strain>
    </source>
</reference>
<proteinExistence type="predicted"/>
<protein>
    <submittedName>
        <fullName evidence="1">Uncharacterized protein</fullName>
    </submittedName>
</protein>
<name>X1LMR7_9ZZZZ</name>
<feature type="non-terminal residue" evidence="1">
    <location>
        <position position="134"/>
    </location>
</feature>
<comment type="caution">
    <text evidence="1">The sequence shown here is derived from an EMBL/GenBank/DDBJ whole genome shotgun (WGS) entry which is preliminary data.</text>
</comment>
<dbReference type="EMBL" id="BARV01001372">
    <property type="protein sequence ID" value="GAH95428.1"/>
    <property type="molecule type" value="Genomic_DNA"/>
</dbReference>
<evidence type="ECO:0000313" key="1">
    <source>
        <dbReference type="EMBL" id="GAH95428.1"/>
    </source>
</evidence>
<sequence>MPENVYLGTTIETNDYFYKLIVPKEVATSAGEIIAIREENKITDAPAPFSRYEAMIDPGLKQFRKFVSIEPIMDFDLETMLNWMNEIAPAIIEVGADNYGHHLREPSWYKVQYLLGGLRTICPNVKEKTGLERL</sequence>
<accession>X1LMR7</accession>